<evidence type="ECO:0000313" key="10">
    <source>
        <dbReference type="EMBL" id="KJV69399.1"/>
    </source>
</evidence>
<comment type="similarity">
    <text evidence="3">Belongs to the UbiH/COQ6 family.</text>
</comment>
<dbReference type="Proteomes" id="UP000033562">
    <property type="component" value="Unassembled WGS sequence"/>
</dbReference>
<dbReference type="AlphaFoldDB" id="A0A0F3NR63"/>
<dbReference type="InterPro" id="IPR010971">
    <property type="entry name" value="UbiH/COQ6"/>
</dbReference>
<comment type="caution">
    <text evidence="10">The sequence shown here is derived from an EMBL/GenBank/DDBJ whole genome shotgun (WGS) entry which is preliminary data.</text>
</comment>
<dbReference type="GO" id="GO:0004497">
    <property type="term" value="F:monooxygenase activity"/>
    <property type="evidence" value="ECO:0007669"/>
    <property type="project" value="UniProtKB-KW"/>
</dbReference>
<dbReference type="InterPro" id="IPR051205">
    <property type="entry name" value="UbiH/COQ6_monooxygenase"/>
</dbReference>
<dbReference type="STRING" id="1359163.NLO413_0791"/>
<keyword evidence="10" id="KW-0830">Ubiquinone</keyword>
<keyword evidence="8" id="KW-0812">Transmembrane</keyword>
<dbReference type="GO" id="GO:0016705">
    <property type="term" value="F:oxidoreductase activity, acting on paired donors, with incorporation or reduction of molecular oxygen"/>
    <property type="evidence" value="ECO:0007669"/>
    <property type="project" value="InterPro"/>
</dbReference>
<evidence type="ECO:0000256" key="4">
    <source>
        <dbReference type="ARBA" id="ARBA00022630"/>
    </source>
</evidence>
<dbReference type="Gene3D" id="3.50.50.60">
    <property type="entry name" value="FAD/NAD(P)-binding domain"/>
    <property type="match status" value="2"/>
</dbReference>
<evidence type="ECO:0000256" key="2">
    <source>
        <dbReference type="ARBA" id="ARBA00004749"/>
    </source>
</evidence>
<dbReference type="GO" id="GO:0006744">
    <property type="term" value="P:ubiquinone biosynthetic process"/>
    <property type="evidence" value="ECO:0007669"/>
    <property type="project" value="InterPro"/>
</dbReference>
<protein>
    <submittedName>
        <fullName evidence="10">Ubiquinone biosynthesis hydroxylase, UbiH/UbiF/VisC/COQ6 family protein</fullName>
        <ecNumber evidence="10">1.14.13.-</ecNumber>
    </submittedName>
</protein>
<dbReference type="PANTHER" id="PTHR43876">
    <property type="entry name" value="UBIQUINONE BIOSYNTHESIS MONOOXYGENASE COQ6, MITOCHONDRIAL"/>
    <property type="match status" value="1"/>
</dbReference>
<organism evidence="10 11">
    <name type="scientific">Candidatus Neoehrlichia procyonis str. RAC413</name>
    <dbReference type="NCBI Taxonomy" id="1359163"/>
    <lineage>
        <taxon>Bacteria</taxon>
        <taxon>Pseudomonadati</taxon>
        <taxon>Pseudomonadota</taxon>
        <taxon>Alphaproteobacteria</taxon>
        <taxon>Rickettsiales</taxon>
        <taxon>Anaplasmataceae</taxon>
        <taxon>Candidatus Neoehrlichia</taxon>
    </lineage>
</organism>
<sequence>MNTNLHYSIIILGGGINGVIAGIGLAKKGLSTAIVDINSCLLSTVGNKVFALSKKSQEILQSINIWEDVKRFCPIYDILIHDSNSPVSIHYNNRTVCEDPMGYVVEGSYLFSILKKHLKNLDIYTSIAYKSVFVKENFVEIQFENEKVLRASLIVCAEGKNSKIRELLQIPTIKYDFKQSCIVCNITHENCHNNIAIEHFLPNGPLAILPMYNKNTSSIVWTEKSDTVKMLTKLDKEDFEVELQKRCKDYLKGIKLKGDVFFYPISLTFAKKIYGNRIILIGDAVHCIHPIAGQGLNLGLRDIEKLINNIEMAQLHKIDIGSDYVLKSIFRDRCFDNFSMTFITTGLNAVFSNKSCIIKIIRNIGMFSIENSETLKKFLIKHAMGIGVFN</sequence>
<name>A0A0F3NR63_9RICK</name>
<evidence type="ECO:0000313" key="11">
    <source>
        <dbReference type="Proteomes" id="UP000033562"/>
    </source>
</evidence>
<keyword evidence="8" id="KW-0472">Membrane</keyword>
<dbReference type="PRINTS" id="PR00420">
    <property type="entry name" value="RNGMNOXGNASE"/>
</dbReference>
<feature type="transmembrane region" description="Helical" evidence="8">
    <location>
        <begin position="6"/>
        <end position="26"/>
    </location>
</feature>
<comment type="cofactor">
    <cofactor evidence="1">
        <name>FAD</name>
        <dbReference type="ChEBI" id="CHEBI:57692"/>
    </cofactor>
</comment>
<dbReference type="Pfam" id="PF01494">
    <property type="entry name" value="FAD_binding_3"/>
    <property type="match status" value="1"/>
</dbReference>
<evidence type="ECO:0000259" key="9">
    <source>
        <dbReference type="Pfam" id="PF01494"/>
    </source>
</evidence>
<dbReference type="EC" id="1.14.13.-" evidence="10"/>
<dbReference type="NCBIfam" id="TIGR01988">
    <property type="entry name" value="Ubi-OHases"/>
    <property type="match status" value="1"/>
</dbReference>
<keyword evidence="7" id="KW-0503">Monooxygenase</keyword>
<evidence type="ECO:0000256" key="7">
    <source>
        <dbReference type="ARBA" id="ARBA00023033"/>
    </source>
</evidence>
<keyword evidence="8" id="KW-1133">Transmembrane helix</keyword>
<evidence type="ECO:0000256" key="6">
    <source>
        <dbReference type="ARBA" id="ARBA00023002"/>
    </source>
</evidence>
<dbReference type="SUPFAM" id="SSF51905">
    <property type="entry name" value="FAD/NAD(P)-binding domain"/>
    <property type="match status" value="1"/>
</dbReference>
<dbReference type="InterPro" id="IPR002938">
    <property type="entry name" value="FAD-bd"/>
</dbReference>
<dbReference type="PROSITE" id="PS01304">
    <property type="entry name" value="UBIH"/>
    <property type="match status" value="1"/>
</dbReference>
<dbReference type="OrthoDB" id="9796623at2"/>
<accession>A0A0F3NR63</accession>
<evidence type="ECO:0000256" key="5">
    <source>
        <dbReference type="ARBA" id="ARBA00022827"/>
    </source>
</evidence>
<dbReference type="PANTHER" id="PTHR43876:SF7">
    <property type="entry name" value="UBIQUINONE BIOSYNTHESIS MONOOXYGENASE COQ6, MITOCHONDRIAL"/>
    <property type="match status" value="1"/>
</dbReference>
<reference evidence="10 11" key="1">
    <citation type="submission" date="2015-02" db="EMBL/GenBank/DDBJ databases">
        <title>Genome Sequencing of Rickettsiales.</title>
        <authorList>
            <person name="Daugherty S.C."/>
            <person name="Su Q."/>
            <person name="Abolude K."/>
            <person name="Beier-Sexton M."/>
            <person name="Carlyon J.A."/>
            <person name="Carter R."/>
            <person name="Day N.P."/>
            <person name="Dumler S.J."/>
            <person name="Dyachenko V."/>
            <person name="Godinez A."/>
            <person name="Kurtti T.J."/>
            <person name="Lichay M."/>
            <person name="Mullins K.E."/>
            <person name="Ott S."/>
            <person name="Pappas-Brown V."/>
            <person name="Paris D.H."/>
            <person name="Patel P."/>
            <person name="Richards A.L."/>
            <person name="Sadzewicz L."/>
            <person name="Sears K."/>
            <person name="Seidman D."/>
            <person name="Sengamalay N."/>
            <person name="Stenos J."/>
            <person name="Tallon L.J."/>
            <person name="Vincent G."/>
            <person name="Fraser C.M."/>
            <person name="Munderloh U."/>
            <person name="Dunning-Hotopp J.C."/>
        </authorList>
    </citation>
    <scope>NUCLEOTIDE SEQUENCE [LARGE SCALE GENOMIC DNA]</scope>
    <source>
        <strain evidence="10 11">RAC413</strain>
    </source>
</reference>
<dbReference type="EMBL" id="LANX01000001">
    <property type="protein sequence ID" value="KJV69399.1"/>
    <property type="molecule type" value="Genomic_DNA"/>
</dbReference>
<feature type="domain" description="FAD-binding" evidence="9">
    <location>
        <begin position="8"/>
        <end position="309"/>
    </location>
</feature>
<keyword evidence="11" id="KW-1185">Reference proteome</keyword>
<dbReference type="InterPro" id="IPR036188">
    <property type="entry name" value="FAD/NAD-bd_sf"/>
</dbReference>
<comment type="pathway">
    <text evidence="2">Cofactor biosynthesis; ubiquinone biosynthesis.</text>
</comment>
<evidence type="ECO:0000256" key="8">
    <source>
        <dbReference type="SAM" id="Phobius"/>
    </source>
</evidence>
<keyword evidence="6 10" id="KW-0560">Oxidoreductase</keyword>
<proteinExistence type="inferred from homology"/>
<keyword evidence="5" id="KW-0274">FAD</keyword>
<dbReference type="GO" id="GO:0071949">
    <property type="term" value="F:FAD binding"/>
    <property type="evidence" value="ECO:0007669"/>
    <property type="project" value="InterPro"/>
</dbReference>
<dbReference type="InterPro" id="IPR018168">
    <property type="entry name" value="Ubi_Hdrlase_CS"/>
</dbReference>
<gene>
    <name evidence="10" type="ORF">NLO413_0791</name>
</gene>
<keyword evidence="4" id="KW-0285">Flavoprotein</keyword>
<evidence type="ECO:0000256" key="3">
    <source>
        <dbReference type="ARBA" id="ARBA00005349"/>
    </source>
</evidence>
<evidence type="ECO:0000256" key="1">
    <source>
        <dbReference type="ARBA" id="ARBA00001974"/>
    </source>
</evidence>
<dbReference type="RefSeq" id="WP_045809120.1">
    <property type="nucleotide sequence ID" value="NZ_LANX01000001.1"/>
</dbReference>